<organism evidence="1 2">
    <name type="scientific">Pseudomonas putida</name>
    <name type="common">Arthrobacter siderocapsulatus</name>
    <dbReference type="NCBI Taxonomy" id="303"/>
    <lineage>
        <taxon>Bacteria</taxon>
        <taxon>Pseudomonadati</taxon>
        <taxon>Pseudomonadota</taxon>
        <taxon>Gammaproteobacteria</taxon>
        <taxon>Pseudomonadales</taxon>
        <taxon>Pseudomonadaceae</taxon>
        <taxon>Pseudomonas</taxon>
    </lineage>
</organism>
<gene>
    <name evidence="1" type="ORF">DKY63_13205</name>
</gene>
<sequence>MPQSSQIIGVNPVTNIELDKGVLPAPIIRNADWFGKLARILAFGRVRRLAGVAYLSVWQACSIVVPSLYRIVANCRFARGSRIEGGI</sequence>
<evidence type="ECO:0000313" key="2">
    <source>
        <dbReference type="Proteomes" id="UP000250299"/>
    </source>
</evidence>
<dbReference type="OrthoDB" id="6933282at2"/>
<dbReference type="Proteomes" id="UP000250299">
    <property type="component" value="Chromosome"/>
</dbReference>
<proteinExistence type="predicted"/>
<reference evidence="1 2" key="1">
    <citation type="submission" date="2018-05" db="EMBL/GenBank/DDBJ databases">
        <title>Whole genome sequence of Pseudomonas putida JBC17.</title>
        <authorList>
            <person name="Lee Y.H."/>
            <person name="David K."/>
        </authorList>
    </citation>
    <scope>NUCLEOTIDE SEQUENCE [LARGE SCALE GENOMIC DNA]</scope>
    <source>
        <strain evidence="1 2">JBC17</strain>
    </source>
</reference>
<dbReference type="AlphaFoldDB" id="A0A2Z4RIA1"/>
<accession>A0A2Z4RIA1</accession>
<dbReference type="EMBL" id="CP029693">
    <property type="protein sequence ID" value="AWY40793.1"/>
    <property type="molecule type" value="Genomic_DNA"/>
</dbReference>
<name>A0A2Z4RIA1_PSEPU</name>
<protein>
    <submittedName>
        <fullName evidence="1">Uncharacterized protein</fullName>
    </submittedName>
</protein>
<evidence type="ECO:0000313" key="1">
    <source>
        <dbReference type="EMBL" id="AWY40793.1"/>
    </source>
</evidence>